<accession>A0ACB5SWN8</accession>
<evidence type="ECO:0000313" key="1">
    <source>
        <dbReference type="EMBL" id="GME75251.1"/>
    </source>
</evidence>
<organism evidence="1 2">
    <name type="scientific">Ambrosiozyma monospora</name>
    <name type="common">Yeast</name>
    <name type="synonym">Endomycopsis monosporus</name>
    <dbReference type="NCBI Taxonomy" id="43982"/>
    <lineage>
        <taxon>Eukaryota</taxon>
        <taxon>Fungi</taxon>
        <taxon>Dikarya</taxon>
        <taxon>Ascomycota</taxon>
        <taxon>Saccharomycotina</taxon>
        <taxon>Pichiomycetes</taxon>
        <taxon>Pichiales</taxon>
        <taxon>Pichiaceae</taxon>
        <taxon>Ambrosiozyma</taxon>
    </lineage>
</organism>
<proteinExistence type="predicted"/>
<keyword evidence="2" id="KW-1185">Reference proteome</keyword>
<evidence type="ECO:0000313" key="2">
    <source>
        <dbReference type="Proteomes" id="UP001165064"/>
    </source>
</evidence>
<dbReference type="Proteomes" id="UP001165064">
    <property type="component" value="Unassembled WGS sequence"/>
</dbReference>
<protein>
    <submittedName>
        <fullName evidence="1">Unnamed protein product</fullName>
    </submittedName>
</protein>
<dbReference type="EMBL" id="BSXS01001152">
    <property type="protein sequence ID" value="GME75251.1"/>
    <property type="molecule type" value="Genomic_DNA"/>
</dbReference>
<name>A0ACB5SWN8_AMBMO</name>
<reference evidence="1" key="1">
    <citation type="submission" date="2023-04" db="EMBL/GenBank/DDBJ databases">
        <title>Ambrosiozyma monospora NBRC 10751.</title>
        <authorList>
            <person name="Ichikawa N."/>
            <person name="Sato H."/>
            <person name="Tonouchi N."/>
        </authorList>
    </citation>
    <scope>NUCLEOTIDE SEQUENCE</scope>
    <source>
        <strain evidence="1">NBRC 10751</strain>
    </source>
</reference>
<sequence>MRSENDQVACMAVEFWSTVCEEELEIQLQREEIEGETDDLVSYNFAVVAIQDVLPTLLSLLTRQNDDPEDDDWSVAMAAGACLQLFAQNTGSHVIEPTLKFVESNLTSPNWRNKEAAVMAFGSILDGPERDQLRGLITQALPPILALMKDESLQVKETVSWCLGRIADLVVDSIDVQSTLPHILEALVQGFQDHPKVSTNCCWTLINLVEQLCSTAAESESSAMSPFYGELVPRLIQISARNDNEHSARTSAYEALSALVLYSSQNDLAVVNHIASESLERLNKTIELQQSPEASSASNEDKALLQELQANILSLLTNVIRRIGGDIQSVSDQLMEKFLKLLQIQDSNSIIEEDIFIAVSSVATAVGRNFEAYMPSFLPFLTNALENTESPVCESAVGLVVDICHSLGDGFIPYCQGFMAILGNSLSNGQMRRELRPLILSCFGDIASSIGQEFIQYLDVVMGICAQAQHLEPEDGSIETEDYILSVKEAVLDTYVGVIAGLHDQPAALAQYQMQIIEFLMTVFSNPVMSSSDPVCRSAVGMLGDLAQIYSDGSLKMVYQQQWITDFIKKTRQNPRFTQSTKDTARWAREQQKLQLQLP</sequence>
<comment type="caution">
    <text evidence="1">The sequence shown here is derived from an EMBL/GenBank/DDBJ whole genome shotgun (WGS) entry which is preliminary data.</text>
</comment>
<gene>
    <name evidence="1" type="ORF">Amon02_000208600</name>
</gene>